<organism evidence="3">
    <name type="scientific">Naegleria gruberi</name>
    <name type="common">Amoeba</name>
    <dbReference type="NCBI Taxonomy" id="5762"/>
    <lineage>
        <taxon>Eukaryota</taxon>
        <taxon>Discoba</taxon>
        <taxon>Heterolobosea</taxon>
        <taxon>Tetramitia</taxon>
        <taxon>Eutetramitia</taxon>
        <taxon>Vahlkampfiidae</taxon>
        <taxon>Naegleria</taxon>
    </lineage>
</organism>
<feature type="region of interest" description="Disordered" evidence="1">
    <location>
        <begin position="110"/>
        <end position="135"/>
    </location>
</feature>
<name>D2VB58_NAEGR</name>
<dbReference type="KEGG" id="ngr:NAEGRDRAFT_66099"/>
<reference evidence="2 3" key="1">
    <citation type="journal article" date="2010" name="Cell">
        <title>The genome of Naegleria gruberi illuminates early eukaryotic versatility.</title>
        <authorList>
            <person name="Fritz-Laylin L.K."/>
            <person name="Prochnik S.E."/>
            <person name="Ginger M.L."/>
            <person name="Dacks J.B."/>
            <person name="Carpenter M.L."/>
            <person name="Field M.C."/>
            <person name="Kuo A."/>
            <person name="Paredez A."/>
            <person name="Chapman J."/>
            <person name="Pham J."/>
            <person name="Shu S."/>
            <person name="Neupane R."/>
            <person name="Cipriano M."/>
            <person name="Mancuso J."/>
            <person name="Tu H."/>
            <person name="Salamov A."/>
            <person name="Lindquist E."/>
            <person name="Shapiro H."/>
            <person name="Lucas S."/>
            <person name="Grigoriev I.V."/>
            <person name="Cande W.Z."/>
            <person name="Fulton C."/>
            <person name="Rokhsar D.S."/>
            <person name="Dawson S.C."/>
        </authorList>
    </citation>
    <scope>NUCLEOTIDE SEQUENCE [LARGE SCALE GENOMIC DNA]</scope>
    <source>
        <strain evidence="2 3">NEG-M</strain>
    </source>
</reference>
<dbReference type="GeneID" id="8858963"/>
<evidence type="ECO:0000256" key="1">
    <source>
        <dbReference type="SAM" id="MobiDB-lite"/>
    </source>
</evidence>
<dbReference type="RefSeq" id="XP_002678595.1">
    <property type="nucleotide sequence ID" value="XM_002678549.1"/>
</dbReference>
<dbReference type="InParanoid" id="D2VB58"/>
<feature type="compositionally biased region" description="Low complexity" evidence="1">
    <location>
        <begin position="110"/>
        <end position="127"/>
    </location>
</feature>
<dbReference type="Proteomes" id="UP000006671">
    <property type="component" value="Unassembled WGS sequence"/>
</dbReference>
<protein>
    <submittedName>
        <fullName evidence="2">Predicted protein</fullName>
    </submittedName>
</protein>
<sequence length="382" mass="42816">MSNNNNNLPPQSTEHYVKLDDHDQSNGLMYSSIDTTMSGSVYNQQQPQQPMYQQQQLPPVVVGSSPSQQQPLVESTIMTNDNNNNTNNQAPPSRGIIETVNDSLSSLVNSMSISSTPTTNSTTRNNTYLQPKYNPIGNIENPQTLYEYTIDSGFLDCQLVHPTALGQVSSRITFEMIIQHKTIPNISQKINKNEIGGSATYRPDLKVHITALDKVSTFTERIEALVNSDPQKSLHNFFIYVIVKKTKVNLLDVQKTAIAYSPCFTLADFLKTGTEQQQQPMYSFDLFKDQQLREHVGKLGVRLSITAYSDYQYVNSLPSGFFASKAFTVPYTSKSQKISSLLSLTEKVKLWLNSYSSLIKVIEISNANDGKELVQVVLYQKL</sequence>
<evidence type="ECO:0000313" key="2">
    <source>
        <dbReference type="EMBL" id="EFC45851.1"/>
    </source>
</evidence>
<proteinExistence type="predicted"/>
<accession>D2VB58</accession>
<gene>
    <name evidence="2" type="ORF">NAEGRDRAFT_66099</name>
</gene>
<evidence type="ECO:0000313" key="3">
    <source>
        <dbReference type="Proteomes" id="UP000006671"/>
    </source>
</evidence>
<keyword evidence="3" id="KW-1185">Reference proteome</keyword>
<dbReference type="VEuPathDB" id="AmoebaDB:NAEGRDRAFT_66099"/>
<feature type="region of interest" description="Disordered" evidence="1">
    <location>
        <begin position="43"/>
        <end position="69"/>
    </location>
</feature>
<dbReference type="OrthoDB" id="10516476at2759"/>
<dbReference type="AlphaFoldDB" id="D2VB58"/>
<dbReference type="EMBL" id="GG738861">
    <property type="protein sequence ID" value="EFC45851.1"/>
    <property type="molecule type" value="Genomic_DNA"/>
</dbReference>